<dbReference type="Proteomes" id="UP000313359">
    <property type="component" value="Unassembled WGS sequence"/>
</dbReference>
<sequence>MLDRLTLLLDIEDIKSRAKAITNPELDQQLDWHQRNEGKDTTHIPVKSQISKKADKVVALCAAVDRYYGVKLVQDGLVEAAEREATDDMAIQSNGENSHGGFERH</sequence>
<dbReference type="EMBL" id="ML122285">
    <property type="protein sequence ID" value="RPD56764.1"/>
    <property type="molecule type" value="Genomic_DNA"/>
</dbReference>
<feature type="region of interest" description="Disordered" evidence="1">
    <location>
        <begin position="84"/>
        <end position="105"/>
    </location>
</feature>
<keyword evidence="3" id="KW-1185">Reference proteome</keyword>
<proteinExistence type="predicted"/>
<organism evidence="2 3">
    <name type="scientific">Lentinus tigrinus ALCF2SS1-6</name>
    <dbReference type="NCBI Taxonomy" id="1328759"/>
    <lineage>
        <taxon>Eukaryota</taxon>
        <taxon>Fungi</taxon>
        <taxon>Dikarya</taxon>
        <taxon>Basidiomycota</taxon>
        <taxon>Agaricomycotina</taxon>
        <taxon>Agaricomycetes</taxon>
        <taxon>Polyporales</taxon>
        <taxon>Polyporaceae</taxon>
        <taxon>Lentinus</taxon>
    </lineage>
</organism>
<evidence type="ECO:0000256" key="1">
    <source>
        <dbReference type="SAM" id="MobiDB-lite"/>
    </source>
</evidence>
<dbReference type="OrthoDB" id="3010608at2759"/>
<evidence type="ECO:0000313" key="2">
    <source>
        <dbReference type="EMBL" id="RPD56764.1"/>
    </source>
</evidence>
<name>A0A5C2S1W8_9APHY</name>
<protein>
    <submittedName>
        <fullName evidence="2">Uncharacterized protein</fullName>
    </submittedName>
</protein>
<dbReference type="AlphaFoldDB" id="A0A5C2S1W8"/>
<accession>A0A5C2S1W8</accession>
<reference evidence="2" key="1">
    <citation type="journal article" date="2018" name="Genome Biol. Evol.">
        <title>Genomics and development of Lentinus tigrinus, a white-rot wood-decaying mushroom with dimorphic fruiting bodies.</title>
        <authorList>
            <person name="Wu B."/>
            <person name="Xu Z."/>
            <person name="Knudson A."/>
            <person name="Carlson A."/>
            <person name="Chen N."/>
            <person name="Kovaka S."/>
            <person name="LaButti K."/>
            <person name="Lipzen A."/>
            <person name="Pennachio C."/>
            <person name="Riley R."/>
            <person name="Schakwitz W."/>
            <person name="Umezawa K."/>
            <person name="Ohm R.A."/>
            <person name="Grigoriev I.V."/>
            <person name="Nagy L.G."/>
            <person name="Gibbons J."/>
            <person name="Hibbett D."/>
        </authorList>
    </citation>
    <scope>NUCLEOTIDE SEQUENCE [LARGE SCALE GENOMIC DNA]</scope>
    <source>
        <strain evidence="2">ALCF2SS1-6</strain>
    </source>
</reference>
<gene>
    <name evidence="2" type="ORF">L227DRAFT_565751</name>
</gene>
<evidence type="ECO:0000313" key="3">
    <source>
        <dbReference type="Proteomes" id="UP000313359"/>
    </source>
</evidence>